<dbReference type="RefSeq" id="WP_129030804.1">
    <property type="nucleotide sequence ID" value="NZ_QMAP01000012.1"/>
</dbReference>
<dbReference type="EMBL" id="QMAP01000012">
    <property type="protein sequence ID" value="RXI45697.1"/>
    <property type="molecule type" value="Genomic_DNA"/>
</dbReference>
<keyword evidence="2" id="KW-0813">Transport</keyword>
<dbReference type="SUPFAM" id="SSF52540">
    <property type="entry name" value="P-loop containing nucleoside triphosphate hydrolases"/>
    <property type="match status" value="1"/>
</dbReference>
<gene>
    <name evidence="6" type="ORF">DP130_11635</name>
</gene>
<dbReference type="PROSITE" id="PS00211">
    <property type="entry name" value="ABC_TRANSPORTER_1"/>
    <property type="match status" value="1"/>
</dbReference>
<name>A0A4Q0VAG5_CLOTA</name>
<evidence type="ECO:0000313" key="7">
    <source>
        <dbReference type="Proteomes" id="UP000290921"/>
    </source>
</evidence>
<dbReference type="CDD" id="cd03255">
    <property type="entry name" value="ABC_MJ0796_LolCDE_FtsE"/>
    <property type="match status" value="1"/>
</dbReference>
<evidence type="ECO:0000256" key="2">
    <source>
        <dbReference type="ARBA" id="ARBA00022448"/>
    </source>
</evidence>
<dbReference type="GO" id="GO:0016887">
    <property type="term" value="F:ATP hydrolysis activity"/>
    <property type="evidence" value="ECO:0007669"/>
    <property type="project" value="InterPro"/>
</dbReference>
<dbReference type="PANTHER" id="PTHR42798">
    <property type="entry name" value="LIPOPROTEIN-RELEASING SYSTEM ATP-BINDING PROTEIN LOLD"/>
    <property type="match status" value="1"/>
</dbReference>
<dbReference type="AlphaFoldDB" id="A0A4Q0VAG5"/>
<sequence>MIIKLEDIEKIYDTGAIKLKALDKINLSIDEKEFVAIMGASGSGKSTMMNILGCLDNISFGKYYLDGVDISSLDSNELAAIRNKKIGFVFQAFNLLPKLTSIANVELPMMYAGVPKEERKIKAQKALERVGLGDRIYHKPTELSGGQKQRVAIARALVNDPSILLADEPTGNLDSKSTVEIMGIFQELNNEGVTIVMVTHEDDVAMHTKRAVVFKDGNIISDKLINESERIIVGGQKV</sequence>
<dbReference type="SMART" id="SM00382">
    <property type="entry name" value="AAA"/>
    <property type="match status" value="1"/>
</dbReference>
<dbReference type="GO" id="GO:0005524">
    <property type="term" value="F:ATP binding"/>
    <property type="evidence" value="ECO:0007669"/>
    <property type="project" value="UniProtKB-KW"/>
</dbReference>
<evidence type="ECO:0000259" key="5">
    <source>
        <dbReference type="PROSITE" id="PS50893"/>
    </source>
</evidence>
<reference evidence="6 7" key="1">
    <citation type="submission" date="2018-06" db="EMBL/GenBank/DDBJ databases">
        <title>Genome conservation of Clostridium tetani.</title>
        <authorList>
            <person name="Bruggemann H."/>
            <person name="Popoff M.R."/>
        </authorList>
    </citation>
    <scope>NUCLEOTIDE SEQUENCE [LARGE SCALE GENOMIC DNA]</scope>
    <source>
        <strain evidence="6 7">2017.061</strain>
    </source>
</reference>
<dbReference type="Pfam" id="PF00005">
    <property type="entry name" value="ABC_tran"/>
    <property type="match status" value="1"/>
</dbReference>
<accession>A0A4Q0VAG5</accession>
<keyword evidence="4 6" id="KW-0067">ATP-binding</keyword>
<protein>
    <submittedName>
        <fullName evidence="6">Macrolide ABC transporter ATP-binding protein</fullName>
    </submittedName>
</protein>
<dbReference type="Gene3D" id="3.40.50.300">
    <property type="entry name" value="P-loop containing nucleotide triphosphate hydrolases"/>
    <property type="match status" value="1"/>
</dbReference>
<evidence type="ECO:0000256" key="1">
    <source>
        <dbReference type="ARBA" id="ARBA00005417"/>
    </source>
</evidence>
<dbReference type="InterPro" id="IPR003593">
    <property type="entry name" value="AAA+_ATPase"/>
</dbReference>
<dbReference type="PROSITE" id="PS50893">
    <property type="entry name" value="ABC_TRANSPORTER_2"/>
    <property type="match status" value="1"/>
</dbReference>
<dbReference type="InterPro" id="IPR017911">
    <property type="entry name" value="MacB-like_ATP-bd"/>
</dbReference>
<comment type="caution">
    <text evidence="6">The sequence shown here is derived from an EMBL/GenBank/DDBJ whole genome shotgun (WGS) entry which is preliminary data.</text>
</comment>
<proteinExistence type="inferred from homology"/>
<evidence type="ECO:0000313" key="6">
    <source>
        <dbReference type="EMBL" id="RXI45697.1"/>
    </source>
</evidence>
<evidence type="ECO:0000256" key="3">
    <source>
        <dbReference type="ARBA" id="ARBA00022741"/>
    </source>
</evidence>
<dbReference type="Proteomes" id="UP000290921">
    <property type="component" value="Unassembled WGS sequence"/>
</dbReference>
<dbReference type="PANTHER" id="PTHR42798:SF6">
    <property type="entry name" value="CELL DIVISION ATP-BINDING PROTEIN FTSE"/>
    <property type="match status" value="1"/>
</dbReference>
<dbReference type="InterPro" id="IPR017871">
    <property type="entry name" value="ABC_transporter-like_CS"/>
</dbReference>
<feature type="domain" description="ABC transporter" evidence="5">
    <location>
        <begin position="3"/>
        <end position="237"/>
    </location>
</feature>
<keyword evidence="3" id="KW-0547">Nucleotide-binding</keyword>
<dbReference type="FunFam" id="3.40.50.300:FF:000032">
    <property type="entry name" value="Export ABC transporter ATP-binding protein"/>
    <property type="match status" value="1"/>
</dbReference>
<comment type="similarity">
    <text evidence="1">Belongs to the ABC transporter superfamily.</text>
</comment>
<dbReference type="InterPro" id="IPR027417">
    <property type="entry name" value="P-loop_NTPase"/>
</dbReference>
<dbReference type="InterPro" id="IPR003439">
    <property type="entry name" value="ABC_transporter-like_ATP-bd"/>
</dbReference>
<evidence type="ECO:0000256" key="4">
    <source>
        <dbReference type="ARBA" id="ARBA00022840"/>
    </source>
</evidence>
<dbReference type="GO" id="GO:0098796">
    <property type="term" value="C:membrane protein complex"/>
    <property type="evidence" value="ECO:0007669"/>
    <property type="project" value="UniProtKB-ARBA"/>
</dbReference>
<organism evidence="6 7">
    <name type="scientific">Clostridium tetani</name>
    <dbReference type="NCBI Taxonomy" id="1513"/>
    <lineage>
        <taxon>Bacteria</taxon>
        <taxon>Bacillati</taxon>
        <taxon>Bacillota</taxon>
        <taxon>Clostridia</taxon>
        <taxon>Eubacteriales</taxon>
        <taxon>Clostridiaceae</taxon>
        <taxon>Clostridium</taxon>
    </lineage>
</organism>
<dbReference type="GO" id="GO:0022857">
    <property type="term" value="F:transmembrane transporter activity"/>
    <property type="evidence" value="ECO:0007669"/>
    <property type="project" value="UniProtKB-ARBA"/>
</dbReference>